<feature type="region of interest" description="Disordered" evidence="1">
    <location>
        <begin position="351"/>
        <end position="424"/>
    </location>
</feature>
<dbReference type="GO" id="GO:0045046">
    <property type="term" value="P:protein import into peroxisome membrane"/>
    <property type="evidence" value="ECO:0007669"/>
    <property type="project" value="TreeGrafter"/>
</dbReference>
<name>A0A150GQP4_GONPE</name>
<dbReference type="PANTHER" id="PTHR28080:SF1">
    <property type="entry name" value="PEROXISOMAL BIOGENESIS FACTOR 3"/>
    <property type="match status" value="1"/>
</dbReference>
<evidence type="ECO:0000256" key="1">
    <source>
        <dbReference type="SAM" id="MobiDB-lite"/>
    </source>
</evidence>
<accession>A0A150GQP4</accession>
<evidence type="ECO:0000313" key="2">
    <source>
        <dbReference type="EMBL" id="KXZ51670.1"/>
    </source>
</evidence>
<comment type="caution">
    <text evidence="2">The sequence shown here is derived from an EMBL/GenBank/DDBJ whole genome shotgun (WGS) entry which is preliminary data.</text>
</comment>
<dbReference type="GO" id="GO:0005778">
    <property type="term" value="C:peroxisomal membrane"/>
    <property type="evidence" value="ECO:0007669"/>
    <property type="project" value="InterPro"/>
</dbReference>
<proteinExistence type="predicted"/>
<dbReference type="PANTHER" id="PTHR28080">
    <property type="entry name" value="PEROXISOMAL BIOGENESIS FACTOR 3"/>
    <property type="match status" value="1"/>
</dbReference>
<feature type="region of interest" description="Disordered" evidence="1">
    <location>
        <begin position="36"/>
        <end position="59"/>
    </location>
</feature>
<feature type="compositionally biased region" description="Low complexity" evidence="1">
    <location>
        <begin position="387"/>
        <end position="398"/>
    </location>
</feature>
<sequence>MDFFRRYSNYTSTRLQQQRSVEMELSAILRGQQAMQGLVDGPGGDTDGEGGDADSCGSPDLDESLDSHFKYIQGVSTPQELASLLPRLQATLFELTDVALLKQQQAAAGAAGGGPVGVRDQLRLLSRLSFGRTVAAAFLLPLVDLCVRTKLNIIGRHLFLQEKFSKLRQPAAPAERLRLPPRLTAAAVEAFLGCEQLVERGAAWLVEQAMSSVDRVLGGMPMDTPVTPEELAGLVQAVAITLGQAVTAAGAASPTGSAWVDLLVGPGAAGSLLSGLGGVVGADAAAAAGSAEAYRRALASASMVEELETELRRVLGNYRFGEALHAAVGQCLGTCAAHIHATFISQAAAAVASPPPSSTSGEVATPAMQQAPSPRSRELPPQPPAQPHEQPLEQQPQQGVDDSGSDAATAGRQEPDAQAPQAAVAPEALGAPEAQPSPRRVVSPFTAAAAAATADDSEGEAGLEALPPLPAAAPSPRSAAERRASLAAAAVAAMQPRPLARCLRAVQGACEPLFADAREVSARIAALPPVMSLCAVAFAAPLDLQ</sequence>
<organism evidence="2 3">
    <name type="scientific">Gonium pectorale</name>
    <name type="common">Green alga</name>
    <dbReference type="NCBI Taxonomy" id="33097"/>
    <lineage>
        <taxon>Eukaryota</taxon>
        <taxon>Viridiplantae</taxon>
        <taxon>Chlorophyta</taxon>
        <taxon>core chlorophytes</taxon>
        <taxon>Chlorophyceae</taxon>
        <taxon>CS clade</taxon>
        <taxon>Chlamydomonadales</taxon>
        <taxon>Volvocaceae</taxon>
        <taxon>Gonium</taxon>
    </lineage>
</organism>
<reference evidence="3" key="1">
    <citation type="journal article" date="2016" name="Nat. Commun.">
        <title>The Gonium pectorale genome demonstrates co-option of cell cycle regulation during the evolution of multicellularity.</title>
        <authorList>
            <person name="Hanschen E.R."/>
            <person name="Marriage T.N."/>
            <person name="Ferris P.J."/>
            <person name="Hamaji T."/>
            <person name="Toyoda A."/>
            <person name="Fujiyama A."/>
            <person name="Neme R."/>
            <person name="Noguchi H."/>
            <person name="Minakuchi Y."/>
            <person name="Suzuki M."/>
            <person name="Kawai-Toyooka H."/>
            <person name="Smith D.R."/>
            <person name="Sparks H."/>
            <person name="Anderson J."/>
            <person name="Bakaric R."/>
            <person name="Luria V."/>
            <person name="Karger A."/>
            <person name="Kirschner M.W."/>
            <person name="Durand P.M."/>
            <person name="Michod R.E."/>
            <person name="Nozaki H."/>
            <person name="Olson B.J."/>
        </authorList>
    </citation>
    <scope>NUCLEOTIDE SEQUENCE [LARGE SCALE GENOMIC DNA]</scope>
    <source>
        <strain evidence="3">NIES-2863</strain>
    </source>
</reference>
<dbReference type="EMBL" id="LSYV01000012">
    <property type="protein sequence ID" value="KXZ51670.1"/>
    <property type="molecule type" value="Genomic_DNA"/>
</dbReference>
<dbReference type="GO" id="GO:0030674">
    <property type="term" value="F:protein-macromolecule adaptor activity"/>
    <property type="evidence" value="ECO:0007669"/>
    <property type="project" value="TreeGrafter"/>
</dbReference>
<dbReference type="InterPro" id="IPR006966">
    <property type="entry name" value="Peroxin-3"/>
</dbReference>
<evidence type="ECO:0000313" key="3">
    <source>
        <dbReference type="Proteomes" id="UP000075714"/>
    </source>
</evidence>
<gene>
    <name evidence="2" type="ORF">GPECTOR_11g122</name>
</gene>
<protein>
    <submittedName>
        <fullName evidence="2">Uncharacterized protein</fullName>
    </submittedName>
</protein>
<dbReference type="Proteomes" id="UP000075714">
    <property type="component" value="Unassembled WGS sequence"/>
</dbReference>
<keyword evidence="3" id="KW-1185">Reference proteome</keyword>
<dbReference type="AlphaFoldDB" id="A0A150GQP4"/>
<feature type="region of interest" description="Disordered" evidence="1">
    <location>
        <begin position="446"/>
        <end position="480"/>
    </location>
</feature>
<dbReference type="STRING" id="33097.A0A150GQP4"/>
<dbReference type="OrthoDB" id="45930at2759"/>